<organism evidence="3 4">
    <name type="scientific">Phytophthora citrophthora</name>
    <dbReference type="NCBI Taxonomy" id="4793"/>
    <lineage>
        <taxon>Eukaryota</taxon>
        <taxon>Sar</taxon>
        <taxon>Stramenopiles</taxon>
        <taxon>Oomycota</taxon>
        <taxon>Peronosporomycetes</taxon>
        <taxon>Peronosporales</taxon>
        <taxon>Peronosporaceae</taxon>
        <taxon>Phytophthora</taxon>
    </lineage>
</organism>
<evidence type="ECO:0000313" key="3">
    <source>
        <dbReference type="EMBL" id="KAK1946457.1"/>
    </source>
</evidence>
<accession>A0AAD9GXA3</accession>
<feature type="domain" description="Transcription activator GCR1-like" evidence="2">
    <location>
        <begin position="2"/>
        <end position="56"/>
    </location>
</feature>
<evidence type="ECO:0000259" key="2">
    <source>
        <dbReference type="Pfam" id="PF12550"/>
    </source>
</evidence>
<dbReference type="EMBL" id="JASMQC010000003">
    <property type="protein sequence ID" value="KAK1946457.1"/>
    <property type="molecule type" value="Genomic_DNA"/>
</dbReference>
<dbReference type="Proteomes" id="UP001259832">
    <property type="component" value="Unassembled WGS sequence"/>
</dbReference>
<gene>
    <name evidence="3" type="ORF">P3T76_002010</name>
</gene>
<keyword evidence="1" id="KW-0175">Coiled coil</keyword>
<proteinExistence type="predicted"/>
<feature type="coiled-coil region" evidence="1">
    <location>
        <begin position="40"/>
        <end position="69"/>
    </location>
</feature>
<evidence type="ECO:0000313" key="4">
    <source>
        <dbReference type="Proteomes" id="UP001259832"/>
    </source>
</evidence>
<reference evidence="3" key="1">
    <citation type="submission" date="2023-08" db="EMBL/GenBank/DDBJ databases">
        <title>Reference Genome Resource for the Citrus Pathogen Phytophthora citrophthora.</title>
        <authorList>
            <person name="Moller H."/>
            <person name="Coetzee B."/>
            <person name="Rose L.J."/>
            <person name="Van Niekerk J.M."/>
        </authorList>
    </citation>
    <scope>NUCLEOTIDE SEQUENCE</scope>
    <source>
        <strain evidence="3">STE-U-9442</strain>
    </source>
</reference>
<dbReference type="Pfam" id="PF12550">
    <property type="entry name" value="GCR1_C"/>
    <property type="match status" value="1"/>
</dbReference>
<name>A0AAD9GXA3_9STRA</name>
<sequence length="74" mass="8641">MSVSEANRRFGSKWRKDPTEARFYLRRKKYYDAIESVAPKNDTSTEKAAEELELARQEANQSLNAFVKTLHTFI</sequence>
<comment type="caution">
    <text evidence="3">The sequence shown here is derived from an EMBL/GenBank/DDBJ whole genome shotgun (WGS) entry which is preliminary data.</text>
</comment>
<dbReference type="InterPro" id="IPR022210">
    <property type="entry name" value="TF_GCR1-like"/>
</dbReference>
<dbReference type="AlphaFoldDB" id="A0AAD9GXA3"/>
<protein>
    <recommendedName>
        <fullName evidence="2">Transcription activator GCR1-like domain-containing protein</fullName>
    </recommendedName>
</protein>
<keyword evidence="4" id="KW-1185">Reference proteome</keyword>
<evidence type="ECO:0000256" key="1">
    <source>
        <dbReference type="SAM" id="Coils"/>
    </source>
</evidence>